<dbReference type="PANTHER" id="PTHR11647:SF1">
    <property type="entry name" value="COLLAPSIN RESPONSE MEDIATOR PROTEIN"/>
    <property type="match status" value="1"/>
</dbReference>
<feature type="domain" description="Amidohydrolase-related" evidence="2">
    <location>
        <begin position="404"/>
        <end position="449"/>
    </location>
</feature>
<reference evidence="3" key="2">
    <citation type="submission" date="2017-11" db="EMBL/GenBank/DDBJ databases">
        <authorList>
            <person name="Das S.K."/>
        </authorList>
    </citation>
    <scope>NUCLEOTIDE SEQUENCE</scope>
    <source>
        <strain evidence="3">S4-41</strain>
    </source>
</reference>
<reference evidence="3" key="1">
    <citation type="journal article" date="2015" name="Antonie Van Leeuwenhoek">
        <title>Comparative 16S rRNA signatures and multilocus sequence analysis for the genus Salinicola and description of Salinicola acroporae sp. nov., isolated from coral Acropora digitifera.</title>
        <authorList>
            <person name="Lepcha R.T."/>
            <person name="Poddar A."/>
            <person name="Schumann P."/>
            <person name="Das S.K."/>
        </authorList>
    </citation>
    <scope>NUCLEOTIDE SEQUENCE</scope>
    <source>
        <strain evidence="3">S4-41</strain>
    </source>
</reference>
<dbReference type="SUPFAM" id="SSF51338">
    <property type="entry name" value="Composite domain of metallo-dependent hydrolases"/>
    <property type="match status" value="1"/>
</dbReference>
<dbReference type="InterPro" id="IPR032466">
    <property type="entry name" value="Metal_Hydrolase"/>
</dbReference>
<dbReference type="Gene3D" id="2.30.40.10">
    <property type="entry name" value="Urease, subunit C, domain 1"/>
    <property type="match status" value="1"/>
</dbReference>
<protein>
    <submittedName>
        <fullName evidence="3">Amidohydrolase</fullName>
    </submittedName>
</protein>
<evidence type="ECO:0000313" key="4">
    <source>
        <dbReference type="Proteomes" id="UP001162135"/>
    </source>
</evidence>
<dbReference type="PANTHER" id="PTHR11647">
    <property type="entry name" value="HYDRANTOINASE/DIHYDROPYRIMIDINASE FAMILY MEMBER"/>
    <property type="match status" value="1"/>
</dbReference>
<organism evidence="3 4">
    <name type="scientific">Salinicola acroporae</name>
    <dbReference type="NCBI Taxonomy" id="1541440"/>
    <lineage>
        <taxon>Bacteria</taxon>
        <taxon>Pseudomonadati</taxon>
        <taxon>Pseudomonadota</taxon>
        <taxon>Gammaproteobacteria</taxon>
        <taxon>Oceanospirillales</taxon>
        <taxon>Halomonadaceae</taxon>
        <taxon>Salinicola</taxon>
    </lineage>
</organism>
<proteinExistence type="predicted"/>
<evidence type="ECO:0000259" key="2">
    <source>
        <dbReference type="Pfam" id="PF01979"/>
    </source>
</evidence>
<dbReference type="EMBL" id="PGFS01000001">
    <property type="protein sequence ID" value="MDH4572954.1"/>
    <property type="molecule type" value="Genomic_DNA"/>
</dbReference>
<dbReference type="Proteomes" id="UP001162135">
    <property type="component" value="Unassembled WGS sequence"/>
</dbReference>
<dbReference type="Pfam" id="PF01979">
    <property type="entry name" value="Amidohydro_1"/>
    <property type="match status" value="1"/>
</dbReference>
<evidence type="ECO:0000313" key="3">
    <source>
        <dbReference type="EMBL" id="MDH4572954.1"/>
    </source>
</evidence>
<dbReference type="InterPro" id="IPR050378">
    <property type="entry name" value="Metallo-dep_Hydrolases_sf"/>
</dbReference>
<name>A0ABT6I6E2_9GAMM</name>
<comment type="caution">
    <text evidence="3">The sequence shown here is derived from an EMBL/GenBank/DDBJ whole genome shotgun (WGS) entry which is preliminary data.</text>
</comment>
<keyword evidence="4" id="KW-1185">Reference proteome</keyword>
<dbReference type="SUPFAM" id="SSF51556">
    <property type="entry name" value="Metallo-dependent hydrolases"/>
    <property type="match status" value="1"/>
</dbReference>
<gene>
    <name evidence="3" type="ORF">CUR86_11145</name>
</gene>
<sequence length="503" mass="52485">MGALPRRRVLSASNSRRGEGRYVEHDSHADRRGVEMMEGYDTLLRNGTVVDPANGVHDIRDIALRDGKIVEVAPTIAGGARREHDLTGLLVIPGIVDMHVHLSPFLGGGCGHRMLALAGVTTALDMAGPIEGVVDLAVRHGCGLSIACVNYLRPGHTIASADPGRGDIEDALSHALSQGAIGLKLLGGHYPLTADATAQAIAAAAGQGAYAAFHAGTRSAGSNIEGMREACELSAGHPLHLAHINSYCRGQIHDAVAEGEEALRLLAAHPHIRSESYLAPFNGVSGECIDGVPGSRLAAFGLERGGYPATTEGMAEAILAGWALVNLERDGVIELVGGAEGLAAWRACGSLIGISFRANPPEPRLRLVTATRPDGRFAVDALATDGGGIPRNDIVARGLALVHLDALSLDGFVRKASLHPARILGLRDKGHLGVGADADICVLDLERRRPVLTYAHGQRLLDGEEVVGRGGRLITTPVGEKAVRAAGLDALIVQPGTMLQTPQ</sequence>
<comment type="cofactor">
    <cofactor evidence="1">
        <name>Zn(2+)</name>
        <dbReference type="ChEBI" id="CHEBI:29105"/>
    </cofactor>
</comment>
<dbReference type="Gene3D" id="3.20.20.140">
    <property type="entry name" value="Metal-dependent hydrolases"/>
    <property type="match status" value="2"/>
</dbReference>
<evidence type="ECO:0000256" key="1">
    <source>
        <dbReference type="ARBA" id="ARBA00001947"/>
    </source>
</evidence>
<dbReference type="InterPro" id="IPR006680">
    <property type="entry name" value="Amidohydro-rel"/>
</dbReference>
<accession>A0ABT6I6E2</accession>
<dbReference type="InterPro" id="IPR011059">
    <property type="entry name" value="Metal-dep_hydrolase_composite"/>
</dbReference>